<dbReference type="Pfam" id="PF00005">
    <property type="entry name" value="ABC_tran"/>
    <property type="match status" value="1"/>
</dbReference>
<reference evidence="10 11" key="1">
    <citation type="submission" date="2020-01" db="EMBL/GenBank/DDBJ databases">
        <title>Draft Genome Sequence of Vibrio sp. strain OCN044, Isolated from a Healthy Coral at Palmyra Atoll.</title>
        <authorList>
            <person name="Videau P."/>
            <person name="Loughran R."/>
            <person name="Esquivel A."/>
            <person name="Deadmond M."/>
            <person name="Paddock B.E."/>
            <person name="Saw J.H."/>
            <person name="Ushijima B."/>
        </authorList>
    </citation>
    <scope>NUCLEOTIDE SEQUENCE [LARGE SCALE GENOMIC DNA]</scope>
    <source>
        <strain evidence="10 11">OCN044</strain>
    </source>
</reference>
<dbReference type="RefSeq" id="WP_160926754.1">
    <property type="nucleotide sequence ID" value="NZ_WWEU01000001.1"/>
</dbReference>
<evidence type="ECO:0000313" key="11">
    <source>
        <dbReference type="Proteomes" id="UP000478571"/>
    </source>
</evidence>
<evidence type="ECO:0000256" key="7">
    <source>
        <dbReference type="SAM" id="Phobius"/>
    </source>
</evidence>
<evidence type="ECO:0000256" key="2">
    <source>
        <dbReference type="ARBA" id="ARBA00022692"/>
    </source>
</evidence>
<dbReference type="PANTHER" id="PTHR24221:SF614">
    <property type="entry name" value="GLUTATHIONE_L-CYSTEINE TRANSPORT SYSTEM ATP-BINDING_PERMEASE PROTEIN CYDC"/>
    <property type="match status" value="1"/>
</dbReference>
<dbReference type="GO" id="GO:0005524">
    <property type="term" value="F:ATP binding"/>
    <property type="evidence" value="ECO:0007669"/>
    <property type="project" value="UniProtKB-KW"/>
</dbReference>
<dbReference type="PROSITE" id="PS00211">
    <property type="entry name" value="ABC_TRANSPORTER_1"/>
    <property type="match status" value="1"/>
</dbReference>
<dbReference type="GO" id="GO:0005886">
    <property type="term" value="C:plasma membrane"/>
    <property type="evidence" value="ECO:0007669"/>
    <property type="project" value="UniProtKB-SubCell"/>
</dbReference>
<dbReference type="EMBL" id="WWEU01000001">
    <property type="protein sequence ID" value="MYM58154.1"/>
    <property type="molecule type" value="Genomic_DNA"/>
</dbReference>
<keyword evidence="5 7" id="KW-1133">Transmembrane helix</keyword>
<dbReference type="Gene3D" id="1.20.1560.10">
    <property type="entry name" value="ABC transporter type 1, transmembrane domain"/>
    <property type="match status" value="1"/>
</dbReference>
<sequence length="536" mass="58142">MINKIGQYYVTSTLMPALKPSIGRLTLGTFAEALAALTKIGALLCLIQLIDDLSSQWVYGAIGLWLVSALISSCASWLVHDAESLFSARVRRQVAKHLTRLPSKTLSRYGDNQLRRLASEDINTLHHMIAHLPGEFITFILVPCVSIIIMLNLAGPVALITLLPGLMASLYYLVFLPKFAAKYGAERMNIMGDIVTAVNDYVRGIRVNRIYGSQSGAMANYNDSTQRFTHGIVKWVGSVALPAAIAISLLQAVATFALAYTVTYQMTPAAMASVFFFGLAVVTPVLKLGHGLDYVAAGKNAAKAISEFLRETPIDYGSNNLNTTPHSLKISDITVINNSKTIIRDLTYSFSSGTVTSIMGPSGAGKTTLLRILAGQEKPNAGSITIDNLDVSKLSEESRHNAIRYLPQNMGVLKTTIKQNLLLTAPDASDDMLRDALDAAQLDLDLNSDASILSGGQQQRVALASVFLCDAKFFLLDEPTSALDQEVATVVMNNLIELAHKKNKSIVLVTHDSKLAQMTDFTLSLNYNAQLQDEEV</sequence>
<dbReference type="Pfam" id="PF00664">
    <property type="entry name" value="ABC_membrane"/>
    <property type="match status" value="1"/>
</dbReference>
<evidence type="ECO:0000259" key="8">
    <source>
        <dbReference type="PROSITE" id="PS50893"/>
    </source>
</evidence>
<comment type="subcellular location">
    <subcellularLocation>
        <location evidence="1">Cell membrane</location>
        <topology evidence="1">Multi-pass membrane protein</topology>
    </subcellularLocation>
</comment>
<feature type="transmembrane region" description="Helical" evidence="7">
    <location>
        <begin position="136"/>
        <end position="154"/>
    </location>
</feature>
<dbReference type="Proteomes" id="UP000478571">
    <property type="component" value="Unassembled WGS sequence"/>
</dbReference>
<feature type="transmembrane region" description="Helical" evidence="7">
    <location>
        <begin position="25"/>
        <end position="50"/>
    </location>
</feature>
<evidence type="ECO:0000256" key="5">
    <source>
        <dbReference type="ARBA" id="ARBA00022989"/>
    </source>
</evidence>
<protein>
    <submittedName>
        <fullName evidence="10">ATP-binding cassette domain-containing protein</fullName>
    </submittedName>
</protein>
<dbReference type="GO" id="GO:0140359">
    <property type="term" value="F:ABC-type transporter activity"/>
    <property type="evidence" value="ECO:0007669"/>
    <property type="project" value="InterPro"/>
</dbReference>
<keyword evidence="11" id="KW-1185">Reference proteome</keyword>
<evidence type="ECO:0000256" key="6">
    <source>
        <dbReference type="ARBA" id="ARBA00023136"/>
    </source>
</evidence>
<proteinExistence type="predicted"/>
<dbReference type="SUPFAM" id="SSF90123">
    <property type="entry name" value="ABC transporter transmembrane region"/>
    <property type="match status" value="1"/>
</dbReference>
<dbReference type="InterPro" id="IPR017871">
    <property type="entry name" value="ABC_transporter-like_CS"/>
</dbReference>
<keyword evidence="4 10" id="KW-0067">ATP-binding</keyword>
<dbReference type="SMART" id="SM00382">
    <property type="entry name" value="AAA"/>
    <property type="match status" value="1"/>
</dbReference>
<dbReference type="PROSITE" id="PS50893">
    <property type="entry name" value="ABC_TRANSPORTER_2"/>
    <property type="match status" value="1"/>
</dbReference>
<evidence type="ECO:0000256" key="4">
    <source>
        <dbReference type="ARBA" id="ARBA00022840"/>
    </source>
</evidence>
<feature type="domain" description="ABC transmembrane type-1" evidence="9">
    <location>
        <begin position="27"/>
        <end position="297"/>
    </location>
</feature>
<evidence type="ECO:0000313" key="10">
    <source>
        <dbReference type="EMBL" id="MYM58154.1"/>
    </source>
</evidence>
<accession>A0A6L8LQ14</accession>
<dbReference type="InterPro" id="IPR027417">
    <property type="entry name" value="P-loop_NTPase"/>
</dbReference>
<evidence type="ECO:0000256" key="3">
    <source>
        <dbReference type="ARBA" id="ARBA00022741"/>
    </source>
</evidence>
<feature type="transmembrane region" description="Helical" evidence="7">
    <location>
        <begin position="266"/>
        <end position="286"/>
    </location>
</feature>
<feature type="transmembrane region" description="Helical" evidence="7">
    <location>
        <begin position="160"/>
        <end position="181"/>
    </location>
</feature>
<dbReference type="PROSITE" id="PS50929">
    <property type="entry name" value="ABC_TM1F"/>
    <property type="match status" value="1"/>
</dbReference>
<gene>
    <name evidence="10" type="ORF">GTG28_02865</name>
</gene>
<feature type="transmembrane region" description="Helical" evidence="7">
    <location>
        <begin position="56"/>
        <end position="79"/>
    </location>
</feature>
<keyword evidence="3" id="KW-0547">Nucleotide-binding</keyword>
<dbReference type="InterPro" id="IPR039421">
    <property type="entry name" value="Type_1_exporter"/>
</dbReference>
<keyword evidence="2 7" id="KW-0812">Transmembrane</keyword>
<dbReference type="Gene3D" id="3.40.50.300">
    <property type="entry name" value="P-loop containing nucleotide triphosphate hydrolases"/>
    <property type="match status" value="1"/>
</dbReference>
<organism evidence="10 11">
    <name type="scientific">Vibrio tetraodonis subsp. pristinus</name>
    <dbReference type="NCBI Taxonomy" id="2695891"/>
    <lineage>
        <taxon>Bacteria</taxon>
        <taxon>Pseudomonadati</taxon>
        <taxon>Pseudomonadota</taxon>
        <taxon>Gammaproteobacteria</taxon>
        <taxon>Vibrionales</taxon>
        <taxon>Vibrionaceae</taxon>
        <taxon>Vibrio</taxon>
    </lineage>
</organism>
<feature type="transmembrane region" description="Helical" evidence="7">
    <location>
        <begin position="235"/>
        <end position="260"/>
    </location>
</feature>
<dbReference type="InterPro" id="IPR036640">
    <property type="entry name" value="ABC1_TM_sf"/>
</dbReference>
<dbReference type="InterPro" id="IPR011527">
    <property type="entry name" value="ABC1_TM_dom"/>
</dbReference>
<dbReference type="InterPro" id="IPR003439">
    <property type="entry name" value="ABC_transporter-like_ATP-bd"/>
</dbReference>
<evidence type="ECO:0000256" key="1">
    <source>
        <dbReference type="ARBA" id="ARBA00004651"/>
    </source>
</evidence>
<dbReference type="PANTHER" id="PTHR24221">
    <property type="entry name" value="ATP-BINDING CASSETTE SUB-FAMILY B"/>
    <property type="match status" value="1"/>
</dbReference>
<dbReference type="SUPFAM" id="SSF52540">
    <property type="entry name" value="P-loop containing nucleoside triphosphate hydrolases"/>
    <property type="match status" value="1"/>
</dbReference>
<keyword evidence="6 7" id="KW-0472">Membrane</keyword>
<dbReference type="GO" id="GO:0034040">
    <property type="term" value="F:ATPase-coupled lipid transmembrane transporter activity"/>
    <property type="evidence" value="ECO:0007669"/>
    <property type="project" value="TreeGrafter"/>
</dbReference>
<feature type="domain" description="ABC transporter" evidence="8">
    <location>
        <begin position="328"/>
        <end position="536"/>
    </location>
</feature>
<name>A0A6L8LQ14_9VIBR</name>
<dbReference type="InterPro" id="IPR003593">
    <property type="entry name" value="AAA+_ATPase"/>
</dbReference>
<dbReference type="GO" id="GO:0016887">
    <property type="term" value="F:ATP hydrolysis activity"/>
    <property type="evidence" value="ECO:0007669"/>
    <property type="project" value="InterPro"/>
</dbReference>
<comment type="caution">
    <text evidence="10">The sequence shown here is derived from an EMBL/GenBank/DDBJ whole genome shotgun (WGS) entry which is preliminary data.</text>
</comment>
<evidence type="ECO:0000259" key="9">
    <source>
        <dbReference type="PROSITE" id="PS50929"/>
    </source>
</evidence>
<dbReference type="AlphaFoldDB" id="A0A6L8LQ14"/>